<keyword evidence="3" id="KW-0732">Signal</keyword>
<sequence length="226" mass="24518">MQGICRKAMPLTLSLSPAAVCQCFTLVSLCTSIADPNWIQVQNRTDTSQLIYGVAFILHATQNLTNTAPLGGMHGLGMDLLYTLAAVCYIAVLLSSSSFLVDFLGMGFTRPRLVVSLHISTAVTCVAALAVSGTCFWVIRQNVQKGRTGWVWTTASAPPSGLITMPGESFYLEILALLFSVVAAIFSCRCPPESIVPSQFYSVESEDRERQRLISDPGPDSDEWDD</sequence>
<feature type="signal peptide" evidence="3">
    <location>
        <begin position="1"/>
        <end position="23"/>
    </location>
</feature>
<proteinExistence type="predicted"/>
<evidence type="ECO:0000313" key="5">
    <source>
        <dbReference type="Proteomes" id="UP000824219"/>
    </source>
</evidence>
<dbReference type="AlphaFoldDB" id="A0A9D3N2Z4"/>
<evidence type="ECO:0000256" key="2">
    <source>
        <dbReference type="SAM" id="Phobius"/>
    </source>
</evidence>
<feature type="transmembrane region" description="Helical" evidence="2">
    <location>
        <begin position="80"/>
        <end position="101"/>
    </location>
</feature>
<reference evidence="4 5" key="1">
    <citation type="submission" date="2021-06" db="EMBL/GenBank/DDBJ databases">
        <title>Chromosome-level genome assembly of the red-tail catfish (Hemibagrus wyckioides).</title>
        <authorList>
            <person name="Shao F."/>
        </authorList>
    </citation>
    <scope>NUCLEOTIDE SEQUENCE [LARGE SCALE GENOMIC DNA]</scope>
    <source>
        <strain evidence="4">EC202008001</strain>
        <tissue evidence="4">Blood</tissue>
    </source>
</reference>
<accession>A0A9D3N2Z4</accession>
<gene>
    <name evidence="4" type="ORF">KOW79_022180</name>
</gene>
<dbReference type="Proteomes" id="UP000824219">
    <property type="component" value="Linkage Group LG28"/>
</dbReference>
<feature type="region of interest" description="Disordered" evidence="1">
    <location>
        <begin position="205"/>
        <end position="226"/>
    </location>
</feature>
<dbReference type="OrthoDB" id="9939165at2759"/>
<protein>
    <submittedName>
        <fullName evidence="4">Uncharacterized protein</fullName>
    </submittedName>
</protein>
<keyword evidence="5" id="KW-1185">Reference proteome</keyword>
<evidence type="ECO:0000313" key="4">
    <source>
        <dbReference type="EMBL" id="KAG7314877.1"/>
    </source>
</evidence>
<feature type="chain" id="PRO_5039240836" evidence="3">
    <location>
        <begin position="24"/>
        <end position="226"/>
    </location>
</feature>
<keyword evidence="2" id="KW-0812">Transmembrane</keyword>
<keyword evidence="2" id="KW-0472">Membrane</keyword>
<evidence type="ECO:0000256" key="3">
    <source>
        <dbReference type="SAM" id="SignalP"/>
    </source>
</evidence>
<feature type="transmembrane region" description="Helical" evidence="2">
    <location>
        <begin position="113"/>
        <end position="139"/>
    </location>
</feature>
<comment type="caution">
    <text evidence="4">The sequence shown here is derived from an EMBL/GenBank/DDBJ whole genome shotgun (WGS) entry which is preliminary data.</text>
</comment>
<name>A0A9D3N2Z4_9TELE</name>
<dbReference type="EMBL" id="JAHKSW010000028">
    <property type="protein sequence ID" value="KAG7314877.1"/>
    <property type="molecule type" value="Genomic_DNA"/>
</dbReference>
<keyword evidence="2" id="KW-1133">Transmembrane helix</keyword>
<evidence type="ECO:0000256" key="1">
    <source>
        <dbReference type="SAM" id="MobiDB-lite"/>
    </source>
</evidence>
<organism evidence="4 5">
    <name type="scientific">Hemibagrus wyckioides</name>
    <dbReference type="NCBI Taxonomy" id="337641"/>
    <lineage>
        <taxon>Eukaryota</taxon>
        <taxon>Metazoa</taxon>
        <taxon>Chordata</taxon>
        <taxon>Craniata</taxon>
        <taxon>Vertebrata</taxon>
        <taxon>Euteleostomi</taxon>
        <taxon>Actinopterygii</taxon>
        <taxon>Neopterygii</taxon>
        <taxon>Teleostei</taxon>
        <taxon>Ostariophysi</taxon>
        <taxon>Siluriformes</taxon>
        <taxon>Bagridae</taxon>
        <taxon>Hemibagrus</taxon>
    </lineage>
</organism>